<dbReference type="Pfam" id="PF01814">
    <property type="entry name" value="Hemerythrin"/>
    <property type="match status" value="1"/>
</dbReference>
<dbReference type="RefSeq" id="WP_303546480.1">
    <property type="nucleotide sequence ID" value="NZ_JAUOTP010000012.1"/>
</dbReference>
<organism evidence="2 3">
    <name type="scientific">Sphingomonas natans</name>
    <dbReference type="NCBI Taxonomy" id="3063330"/>
    <lineage>
        <taxon>Bacteria</taxon>
        <taxon>Pseudomonadati</taxon>
        <taxon>Pseudomonadota</taxon>
        <taxon>Alphaproteobacteria</taxon>
        <taxon>Sphingomonadales</taxon>
        <taxon>Sphingomonadaceae</taxon>
        <taxon>Sphingomonas</taxon>
    </lineage>
</organism>
<evidence type="ECO:0000259" key="1">
    <source>
        <dbReference type="Pfam" id="PF01814"/>
    </source>
</evidence>
<reference evidence="2" key="1">
    <citation type="submission" date="2023-07" db="EMBL/GenBank/DDBJ databases">
        <authorList>
            <person name="Kim M."/>
        </authorList>
    </citation>
    <scope>NUCLEOTIDE SEQUENCE</scope>
    <source>
        <strain evidence="2">BIUV-7</strain>
    </source>
</reference>
<comment type="caution">
    <text evidence="2">The sequence shown here is derived from an EMBL/GenBank/DDBJ whole genome shotgun (WGS) entry which is preliminary data.</text>
</comment>
<keyword evidence="3" id="KW-1185">Reference proteome</keyword>
<gene>
    <name evidence="2" type="ORF">Q4F19_20110</name>
</gene>
<name>A0ABT8YFZ6_9SPHN</name>
<feature type="domain" description="Hemerythrin-like" evidence="1">
    <location>
        <begin position="4"/>
        <end position="130"/>
    </location>
</feature>
<dbReference type="InterPro" id="IPR012312">
    <property type="entry name" value="Hemerythrin-like"/>
</dbReference>
<accession>A0ABT8YFZ6</accession>
<dbReference type="Proteomes" id="UP001169764">
    <property type="component" value="Unassembled WGS sequence"/>
</dbReference>
<evidence type="ECO:0000313" key="2">
    <source>
        <dbReference type="EMBL" id="MDO6416700.1"/>
    </source>
</evidence>
<protein>
    <submittedName>
        <fullName evidence="2">Hemerythrin domain-containing protein</fullName>
    </submittedName>
</protein>
<dbReference type="EMBL" id="JAUOTP010000012">
    <property type="protein sequence ID" value="MDO6416700.1"/>
    <property type="molecule type" value="Genomic_DNA"/>
</dbReference>
<evidence type="ECO:0000313" key="3">
    <source>
        <dbReference type="Proteomes" id="UP001169764"/>
    </source>
</evidence>
<proteinExistence type="predicted"/>
<sequence>MTFEKLIGEHDHLEELTLRLEAICERDVADVYGVAAARFDLKTALDEHLAHEQESIYAHYMESAGAPNAVIAQFHARFEKLCADWNDYLLDWNAQCLEADWPGFKAETADLMRRVRQRTSEETQLIYAMALQHGVLTLRHDNPASPADDPMLDRPGYTVREDLPRGVIRMMVDGFFDLETLSDHFTDNEIVVKRWRSADRPIRVFIDAVGLKPHTPEGQACVQEATARIYEKGDKVAVRVSSSLVKMQMRRALAEDDIIAFFVSEAAALTWLEAA</sequence>